<dbReference type="Pfam" id="PF13649">
    <property type="entry name" value="Methyltransf_25"/>
    <property type="match status" value="1"/>
</dbReference>
<accession>A0A9P7BNQ5</accession>
<feature type="domain" description="Methyltransferase" evidence="2">
    <location>
        <begin position="220"/>
        <end position="311"/>
    </location>
</feature>
<reference evidence="3" key="1">
    <citation type="journal article" date="2020" name="Microb. Genom.">
        <title>Genetic diversity of clinical and environmental Mucorales isolates obtained from an investigation of mucormycosis cases among solid organ transplant recipients.</title>
        <authorList>
            <person name="Nguyen M.H."/>
            <person name="Kaul D."/>
            <person name="Muto C."/>
            <person name="Cheng S.J."/>
            <person name="Richter R.A."/>
            <person name="Bruno V.M."/>
            <person name="Liu G."/>
            <person name="Beyhan S."/>
            <person name="Sundermann A.J."/>
            <person name="Mounaud S."/>
            <person name="Pasculle A.W."/>
            <person name="Nierman W.C."/>
            <person name="Driscoll E."/>
            <person name="Cumbie R."/>
            <person name="Clancy C.J."/>
            <person name="Dupont C.L."/>
        </authorList>
    </citation>
    <scope>NUCLEOTIDE SEQUENCE</scope>
    <source>
        <strain evidence="3">GL11</strain>
    </source>
</reference>
<dbReference type="EMBL" id="JAANQT010001860">
    <property type="protein sequence ID" value="KAG1303773.1"/>
    <property type="molecule type" value="Genomic_DNA"/>
</dbReference>
<evidence type="ECO:0000313" key="3">
    <source>
        <dbReference type="EMBL" id="KAG1303773.1"/>
    </source>
</evidence>
<dbReference type="PANTHER" id="PTHR43591">
    <property type="entry name" value="METHYLTRANSFERASE"/>
    <property type="match status" value="1"/>
</dbReference>
<feature type="compositionally biased region" description="Low complexity" evidence="1">
    <location>
        <begin position="106"/>
        <end position="122"/>
    </location>
</feature>
<proteinExistence type="predicted"/>
<feature type="region of interest" description="Disordered" evidence="1">
    <location>
        <begin position="1"/>
        <end position="85"/>
    </location>
</feature>
<evidence type="ECO:0000256" key="1">
    <source>
        <dbReference type="SAM" id="MobiDB-lite"/>
    </source>
</evidence>
<feature type="compositionally biased region" description="Polar residues" evidence="1">
    <location>
        <begin position="1"/>
        <end position="29"/>
    </location>
</feature>
<gene>
    <name evidence="3" type="ORF">G6F64_009786</name>
</gene>
<feature type="region of interest" description="Disordered" evidence="1">
    <location>
        <begin position="97"/>
        <end position="129"/>
    </location>
</feature>
<evidence type="ECO:0000313" key="4">
    <source>
        <dbReference type="Proteomes" id="UP000716291"/>
    </source>
</evidence>
<dbReference type="GO" id="GO:0008168">
    <property type="term" value="F:methyltransferase activity"/>
    <property type="evidence" value="ECO:0007669"/>
    <property type="project" value="TreeGrafter"/>
</dbReference>
<dbReference type="Proteomes" id="UP000716291">
    <property type="component" value="Unassembled WGS sequence"/>
</dbReference>
<dbReference type="SUPFAM" id="SSF53335">
    <property type="entry name" value="S-adenosyl-L-methionine-dependent methyltransferases"/>
    <property type="match status" value="1"/>
</dbReference>
<organism evidence="3 4">
    <name type="scientific">Rhizopus oryzae</name>
    <name type="common">Mucormycosis agent</name>
    <name type="synonym">Rhizopus arrhizus var. delemar</name>
    <dbReference type="NCBI Taxonomy" id="64495"/>
    <lineage>
        <taxon>Eukaryota</taxon>
        <taxon>Fungi</taxon>
        <taxon>Fungi incertae sedis</taxon>
        <taxon>Mucoromycota</taxon>
        <taxon>Mucoromycotina</taxon>
        <taxon>Mucoromycetes</taxon>
        <taxon>Mucorales</taxon>
        <taxon>Mucorineae</taxon>
        <taxon>Rhizopodaceae</taxon>
        <taxon>Rhizopus</taxon>
    </lineage>
</organism>
<comment type="caution">
    <text evidence="3">The sequence shown here is derived from an EMBL/GenBank/DDBJ whole genome shotgun (WGS) entry which is preliminary data.</text>
</comment>
<name>A0A9P7BNQ5_RHIOR</name>
<dbReference type="AlphaFoldDB" id="A0A9P7BNQ5"/>
<evidence type="ECO:0000259" key="2">
    <source>
        <dbReference type="Pfam" id="PF13649"/>
    </source>
</evidence>
<dbReference type="CDD" id="cd02440">
    <property type="entry name" value="AdoMet_MTases"/>
    <property type="match status" value="1"/>
</dbReference>
<dbReference type="Gene3D" id="3.40.50.150">
    <property type="entry name" value="Vaccinia Virus protein VP39"/>
    <property type="match status" value="1"/>
</dbReference>
<dbReference type="PANTHER" id="PTHR43591:SF24">
    <property type="entry name" value="2-METHOXY-6-POLYPRENYL-1,4-BENZOQUINOL METHYLASE, MITOCHONDRIAL"/>
    <property type="match status" value="1"/>
</dbReference>
<sequence length="474" mass="53412">MGNAQSSGDSRSISTASSYPTVKANSNNSNRRKPAGPNPYNFFDGHMEATRSKPPPVRKPSSATASSHSSTPSSSVRTTVTQKSSKTAHINFFEVAAITPEPLPQPKKSSSNSPSTRTPTSSIQKSYTQTSSLFNTITPTTSRSSNTSSSLHGTLAKSNCLMIDGRKYYKNHALNRFMLPCDDDEADRLTALHYILKVMFQWNFISPVHDLLVSEKKHRVLDIGCGPGTWILEMATEYPNADFYGIDECPIFPTTIKPPNAHFQTHNILKGPLPFENEQFDFIYMRSMMLYLSPIELSNLLSEIHRIMKPGSYFEVIDTDYTIRRAGPLSNSIINTELKQRINPVYHVNTMESSIQHPLFAFLTVSTPQQPTISFLGHFIDISQDHVALPLGYWTEQQLDCLHTDNFKKFLSSLHVPDKTLGKQEVNAILEECERYKSYLNWFICYARKSPKQDKLEQSTLDSIDEFVQGFIDI</sequence>
<dbReference type="InterPro" id="IPR041698">
    <property type="entry name" value="Methyltransf_25"/>
</dbReference>
<dbReference type="OrthoDB" id="2013972at2759"/>
<keyword evidence="4" id="KW-1185">Reference proteome</keyword>
<feature type="compositionally biased region" description="Low complexity" evidence="1">
    <location>
        <begin position="59"/>
        <end position="81"/>
    </location>
</feature>
<dbReference type="InterPro" id="IPR029063">
    <property type="entry name" value="SAM-dependent_MTases_sf"/>
</dbReference>
<protein>
    <recommendedName>
        <fullName evidence="2">Methyltransferase domain-containing protein</fullName>
    </recommendedName>
</protein>